<dbReference type="InterPro" id="IPR018841">
    <property type="entry name" value="DUF2442"/>
</dbReference>
<dbReference type="Pfam" id="PF10387">
    <property type="entry name" value="DUF2442"/>
    <property type="match status" value="1"/>
</dbReference>
<dbReference type="AlphaFoldDB" id="A0A8J6NHL9"/>
<comment type="caution">
    <text evidence="1">The sequence shown here is derived from an EMBL/GenBank/DDBJ whole genome shotgun (WGS) entry which is preliminary data.</text>
</comment>
<evidence type="ECO:0000313" key="2">
    <source>
        <dbReference type="Proteomes" id="UP000614424"/>
    </source>
</evidence>
<protein>
    <submittedName>
        <fullName evidence="1">DUF2442 domain-containing protein</fullName>
    </submittedName>
</protein>
<organism evidence="1 2">
    <name type="scientific">Candidatus Desulfobia pelagia</name>
    <dbReference type="NCBI Taxonomy" id="2841692"/>
    <lineage>
        <taxon>Bacteria</taxon>
        <taxon>Pseudomonadati</taxon>
        <taxon>Thermodesulfobacteriota</taxon>
        <taxon>Desulfobulbia</taxon>
        <taxon>Desulfobulbales</taxon>
        <taxon>Desulfobulbaceae</taxon>
        <taxon>Candidatus Desulfobia</taxon>
    </lineage>
</organism>
<dbReference type="Proteomes" id="UP000614424">
    <property type="component" value="Unassembled WGS sequence"/>
</dbReference>
<gene>
    <name evidence="1" type="ORF">H8E41_13065</name>
</gene>
<proteinExistence type="predicted"/>
<dbReference type="EMBL" id="JACNJZ010000190">
    <property type="protein sequence ID" value="MBC8318828.1"/>
    <property type="molecule type" value="Genomic_DNA"/>
</dbReference>
<dbReference type="Gene3D" id="3.30.2020.40">
    <property type="entry name" value="Uncharacterised protein PF10387, DUF2442"/>
    <property type="match status" value="1"/>
</dbReference>
<accession>A0A8J6NHL9</accession>
<reference evidence="1 2" key="1">
    <citation type="submission" date="2020-08" db="EMBL/GenBank/DDBJ databases">
        <title>Bridging the membrane lipid divide: bacteria of the FCB group superphylum have the potential to synthesize archaeal ether lipids.</title>
        <authorList>
            <person name="Villanueva L."/>
            <person name="Von Meijenfeldt F.A.B."/>
            <person name="Westbye A.B."/>
            <person name="Yadav S."/>
            <person name="Hopmans E.C."/>
            <person name="Dutilh B.E."/>
            <person name="Sinninghe Damste J.S."/>
        </authorList>
    </citation>
    <scope>NUCLEOTIDE SEQUENCE [LARGE SCALE GENOMIC DNA]</scope>
    <source>
        <strain evidence="1">NIOZ-UU47</strain>
    </source>
</reference>
<sequence length="100" mass="10897">MSTLAIEIDIAGVENVSVTDDTLSVDLSDGRTIQAPTSWFPRLLYSTPEERKNWSPIGKGQGIHWPDVDEDISVEALLAGKSSGESQQSLKKWLASRGVL</sequence>
<name>A0A8J6NHL9_9BACT</name>
<evidence type="ECO:0000313" key="1">
    <source>
        <dbReference type="EMBL" id="MBC8318828.1"/>
    </source>
</evidence>